<evidence type="ECO:0000313" key="6">
    <source>
        <dbReference type="EMBL" id="CAJ1940513.1"/>
    </source>
</evidence>
<comment type="caution">
    <text evidence="6">The sequence shown here is derived from an EMBL/GenBank/DDBJ whole genome shotgun (WGS) entry which is preliminary data.</text>
</comment>
<dbReference type="PRINTS" id="PR00458">
    <property type="entry name" value="PEROXIDASE"/>
</dbReference>
<sequence length="417" mass="46388">MRVSYLLFAANAAVCSALQLSSHENQASSVSPNRRAFCETLIGTASIGILGHATRAEAEVFFDPAMYGDQELRVGTVDSVREKTRRAILKNPKLAPSFYQLALLDGLSFDSKNSRYGPNGGVVYSLFNNKDQSEYMKNLREAADVLVQAEKELKRKTAVSIADCIAVAGAEAIESIGGPVLAVQLGRMEMDKKKIEYSSLPLDIFSGSRSPREVREAFKNAGLTEREMTALLGGLFTLEKVEKSRTTEDWKASARPKFVERGKMGRMSDYKRLSDDDIRAAEADEFDEDPDDGWYIADSFGGRDDRFGQRIAKEEINEKSFNKYLKDLDSAAKKLKKNEIPDSEDSWIAGVILDPESPTTQAWLKKYADSNLSYIKDLGIAFNSITQLGAIYTGGKYENLLKNKPRKTLNDDDLKIF</sequence>
<keyword evidence="7" id="KW-1185">Reference proteome</keyword>
<keyword evidence="1" id="KW-0560">Oxidoreductase</keyword>
<evidence type="ECO:0000256" key="1">
    <source>
        <dbReference type="ARBA" id="ARBA00023002"/>
    </source>
</evidence>
<dbReference type="EMBL" id="CAKOGP040000898">
    <property type="protein sequence ID" value="CAJ1940513.1"/>
    <property type="molecule type" value="Genomic_DNA"/>
</dbReference>
<dbReference type="InterPro" id="IPR002016">
    <property type="entry name" value="Haem_peroxidase"/>
</dbReference>
<dbReference type="AlphaFoldDB" id="A0AAD2CNN9"/>
<evidence type="ECO:0000256" key="3">
    <source>
        <dbReference type="SAM" id="Coils"/>
    </source>
</evidence>
<dbReference type="GO" id="GO:0020037">
    <property type="term" value="F:heme binding"/>
    <property type="evidence" value="ECO:0007669"/>
    <property type="project" value="InterPro"/>
</dbReference>
<dbReference type="Gene3D" id="1.10.420.10">
    <property type="entry name" value="Peroxidase, domain 2"/>
    <property type="match status" value="1"/>
</dbReference>
<dbReference type="Proteomes" id="UP001295423">
    <property type="component" value="Unassembled WGS sequence"/>
</dbReference>
<name>A0AAD2CNN9_9STRA</name>
<dbReference type="PANTHER" id="PTHR31356">
    <property type="entry name" value="THYLAKOID LUMENAL 29 KDA PROTEIN, CHLOROPLASTIC-RELATED"/>
    <property type="match status" value="1"/>
</dbReference>
<dbReference type="GO" id="GO:0004601">
    <property type="term" value="F:peroxidase activity"/>
    <property type="evidence" value="ECO:0007669"/>
    <property type="project" value="InterPro"/>
</dbReference>
<keyword evidence="3" id="KW-0175">Coiled coil</keyword>
<evidence type="ECO:0000259" key="5">
    <source>
        <dbReference type="PROSITE" id="PS50873"/>
    </source>
</evidence>
<feature type="domain" description="Plant heme peroxidase family profile" evidence="5">
    <location>
        <begin position="80"/>
        <end position="413"/>
    </location>
</feature>
<evidence type="ECO:0000313" key="7">
    <source>
        <dbReference type="Proteomes" id="UP001295423"/>
    </source>
</evidence>
<reference evidence="6" key="1">
    <citation type="submission" date="2023-08" db="EMBL/GenBank/DDBJ databases">
        <authorList>
            <person name="Audoor S."/>
            <person name="Bilcke G."/>
        </authorList>
    </citation>
    <scope>NUCLEOTIDE SEQUENCE</scope>
</reference>
<accession>A0AAD2CNN9</accession>
<dbReference type="GO" id="GO:0042744">
    <property type="term" value="P:hydrogen peroxide catabolic process"/>
    <property type="evidence" value="ECO:0007669"/>
    <property type="project" value="TreeGrafter"/>
</dbReference>
<feature type="chain" id="PRO_5042029762" description="Plant heme peroxidase family profile domain-containing protein" evidence="4">
    <location>
        <begin position="18"/>
        <end position="417"/>
    </location>
</feature>
<dbReference type="Gene3D" id="1.10.520.10">
    <property type="match status" value="1"/>
</dbReference>
<dbReference type="PROSITE" id="PS50873">
    <property type="entry name" value="PEROXIDASE_4"/>
    <property type="match status" value="1"/>
</dbReference>
<keyword evidence="4" id="KW-0732">Signal</keyword>
<dbReference type="SUPFAM" id="SSF48113">
    <property type="entry name" value="Heme-dependent peroxidases"/>
    <property type="match status" value="1"/>
</dbReference>
<evidence type="ECO:0000256" key="2">
    <source>
        <dbReference type="RuleBase" id="RU004241"/>
    </source>
</evidence>
<dbReference type="InterPro" id="IPR044831">
    <property type="entry name" value="Ccp1-like"/>
</dbReference>
<organism evidence="6 7">
    <name type="scientific">Cylindrotheca closterium</name>
    <dbReference type="NCBI Taxonomy" id="2856"/>
    <lineage>
        <taxon>Eukaryota</taxon>
        <taxon>Sar</taxon>
        <taxon>Stramenopiles</taxon>
        <taxon>Ochrophyta</taxon>
        <taxon>Bacillariophyta</taxon>
        <taxon>Bacillariophyceae</taxon>
        <taxon>Bacillariophycidae</taxon>
        <taxon>Bacillariales</taxon>
        <taxon>Bacillariaceae</taxon>
        <taxon>Cylindrotheca</taxon>
    </lineage>
</organism>
<feature type="signal peptide" evidence="4">
    <location>
        <begin position="1"/>
        <end position="17"/>
    </location>
</feature>
<dbReference type="GO" id="GO:0000302">
    <property type="term" value="P:response to reactive oxygen species"/>
    <property type="evidence" value="ECO:0007669"/>
    <property type="project" value="TreeGrafter"/>
</dbReference>
<feature type="coiled-coil region" evidence="3">
    <location>
        <begin position="132"/>
        <end position="159"/>
    </location>
</feature>
<dbReference type="PANTHER" id="PTHR31356:SF66">
    <property type="entry name" value="CATALASE-PEROXIDASE"/>
    <property type="match status" value="1"/>
</dbReference>
<dbReference type="Pfam" id="PF00141">
    <property type="entry name" value="peroxidase"/>
    <property type="match status" value="1"/>
</dbReference>
<evidence type="ECO:0000256" key="4">
    <source>
        <dbReference type="SAM" id="SignalP"/>
    </source>
</evidence>
<gene>
    <name evidence="6" type="ORF">CYCCA115_LOCUS7075</name>
</gene>
<proteinExistence type="inferred from homology"/>
<comment type="similarity">
    <text evidence="2">Belongs to the peroxidase family.</text>
</comment>
<dbReference type="GO" id="GO:0034599">
    <property type="term" value="P:cellular response to oxidative stress"/>
    <property type="evidence" value="ECO:0007669"/>
    <property type="project" value="InterPro"/>
</dbReference>
<protein>
    <recommendedName>
        <fullName evidence="5">Plant heme peroxidase family profile domain-containing protein</fullName>
    </recommendedName>
</protein>
<dbReference type="InterPro" id="IPR010255">
    <property type="entry name" value="Haem_peroxidase_sf"/>
</dbReference>